<dbReference type="AlphaFoldDB" id="A0AAJ6P5V2"/>
<dbReference type="Gene3D" id="2.60.40.1090">
    <property type="entry name" value="Fimbrial-type adhesion domain"/>
    <property type="match status" value="1"/>
</dbReference>
<dbReference type="PANTHER" id="PTHR33420:SF14">
    <property type="entry name" value="TYPE 1 FIMBRIN D-MANNOSE SPECIFIC ADHESIN"/>
    <property type="match status" value="1"/>
</dbReference>
<dbReference type="GO" id="GO:0009289">
    <property type="term" value="C:pilus"/>
    <property type="evidence" value="ECO:0007669"/>
    <property type="project" value="UniProtKB-SubCell"/>
</dbReference>
<accession>A0AAJ6P5V2</accession>
<dbReference type="RefSeq" id="WP_272655473.1">
    <property type="nucleotide sequence ID" value="NZ_CP085083.1"/>
</dbReference>
<proteinExistence type="inferred from homology"/>
<dbReference type="PANTHER" id="PTHR33420">
    <property type="entry name" value="FIMBRIAL SUBUNIT ELFA-RELATED"/>
    <property type="match status" value="1"/>
</dbReference>
<comment type="similarity">
    <text evidence="2">Belongs to the fimbrial protein family.</text>
</comment>
<keyword evidence="3" id="KW-0281">Fimbrium</keyword>
<feature type="signal peptide" evidence="4">
    <location>
        <begin position="1"/>
        <end position="26"/>
    </location>
</feature>
<dbReference type="InterPro" id="IPR000259">
    <property type="entry name" value="Adhesion_dom_fimbrial"/>
</dbReference>
<dbReference type="EMBL" id="CP085083">
    <property type="protein sequence ID" value="WDZ51805.1"/>
    <property type="molecule type" value="Genomic_DNA"/>
</dbReference>
<dbReference type="InterPro" id="IPR050263">
    <property type="entry name" value="Bact_Fimbrial_Adh_Pro"/>
</dbReference>
<evidence type="ECO:0000259" key="5">
    <source>
        <dbReference type="Pfam" id="PF00419"/>
    </source>
</evidence>
<name>A0AAJ6P5V2_9GAMM</name>
<sequence>MNLHSIRNCLLSYALLLAWSGQSVLAEESGSGGEVEGTIGWLYIEGVMYEAACRIQMDSRWQNIILPAVSTQSLTKLGDTGEVTPFHIKLEGCLRSAGRVMDQQKNTLAWSSQQPIVTMTFAGVATESNPNLFRVNGATGIGLRLIDSKGQQIRPGIRSEPWFLNPGDNTLQFSVALERTATKLMADSYNATLDFQIHYQ</sequence>
<dbReference type="GO" id="GO:0043709">
    <property type="term" value="P:cell adhesion involved in single-species biofilm formation"/>
    <property type="evidence" value="ECO:0007669"/>
    <property type="project" value="TreeGrafter"/>
</dbReference>
<feature type="chain" id="PRO_5042574661" evidence="4">
    <location>
        <begin position="27"/>
        <end position="200"/>
    </location>
</feature>
<keyword evidence="4" id="KW-0732">Signal</keyword>
<dbReference type="Proteomes" id="UP001199528">
    <property type="component" value="Chromosome"/>
</dbReference>
<evidence type="ECO:0000256" key="3">
    <source>
        <dbReference type="ARBA" id="ARBA00023263"/>
    </source>
</evidence>
<evidence type="ECO:0000313" key="7">
    <source>
        <dbReference type="Proteomes" id="UP001199528"/>
    </source>
</evidence>
<dbReference type="InterPro" id="IPR008966">
    <property type="entry name" value="Adhesion_dom_sf"/>
</dbReference>
<evidence type="ECO:0000256" key="4">
    <source>
        <dbReference type="SAM" id="SignalP"/>
    </source>
</evidence>
<dbReference type="KEGG" id="aviv:LF296_03135"/>
<reference evidence="6" key="2">
    <citation type="submission" date="2023-02" db="EMBL/GenBank/DDBJ databases">
        <authorList>
            <person name="Huang Y."/>
            <person name="Zhang Y."/>
            <person name="Zhang T."/>
            <person name="Wang J."/>
        </authorList>
    </citation>
    <scope>NUCLEOTIDE SEQUENCE</scope>
    <source>
        <strain evidence="6">KJ-1</strain>
    </source>
</reference>
<dbReference type="InterPro" id="IPR036937">
    <property type="entry name" value="Adhesion_dom_fimbrial_sf"/>
</dbReference>
<dbReference type="Pfam" id="PF00419">
    <property type="entry name" value="Fimbrial"/>
    <property type="match status" value="1"/>
</dbReference>
<reference evidence="6" key="1">
    <citation type="journal article" date="2022" name="Front Environ Sci">
        <title>Complete genome sequence analysis of a novel alkane-degrading bacterial strain, Acinetobacter vivianii KJ-1, and its diesel degradation ability.</title>
        <authorList>
            <person name="Zhang Y."/>
            <person name="Song F."/>
            <person name="Wang J."/>
            <person name="Zhao Q."/>
            <person name="Zheng L."/>
            <person name="Wang Z."/>
            <person name="Zhang X."/>
            <person name="Gao Y."/>
            <person name="Chen G."/>
            <person name="Huang Y."/>
        </authorList>
    </citation>
    <scope>NUCLEOTIDE SEQUENCE</scope>
    <source>
        <strain evidence="6">KJ-1</strain>
    </source>
</reference>
<feature type="domain" description="Fimbrial-type adhesion" evidence="5">
    <location>
        <begin position="49"/>
        <end position="200"/>
    </location>
</feature>
<evidence type="ECO:0000313" key="6">
    <source>
        <dbReference type="EMBL" id="WDZ51805.1"/>
    </source>
</evidence>
<gene>
    <name evidence="6" type="ORF">LF296_03135</name>
</gene>
<dbReference type="SUPFAM" id="SSF49401">
    <property type="entry name" value="Bacterial adhesins"/>
    <property type="match status" value="1"/>
</dbReference>
<evidence type="ECO:0000256" key="2">
    <source>
        <dbReference type="ARBA" id="ARBA00006671"/>
    </source>
</evidence>
<protein>
    <submittedName>
        <fullName evidence="6">Fimbrial protein</fullName>
    </submittedName>
</protein>
<organism evidence="6 7">
    <name type="scientific">Acinetobacter vivianii</name>
    <dbReference type="NCBI Taxonomy" id="1776742"/>
    <lineage>
        <taxon>Bacteria</taxon>
        <taxon>Pseudomonadati</taxon>
        <taxon>Pseudomonadota</taxon>
        <taxon>Gammaproteobacteria</taxon>
        <taxon>Moraxellales</taxon>
        <taxon>Moraxellaceae</taxon>
        <taxon>Acinetobacter</taxon>
    </lineage>
</organism>
<evidence type="ECO:0000256" key="1">
    <source>
        <dbReference type="ARBA" id="ARBA00004561"/>
    </source>
</evidence>
<comment type="subcellular location">
    <subcellularLocation>
        <location evidence="1">Fimbrium</location>
    </subcellularLocation>
</comment>